<keyword evidence="3" id="KW-1185">Reference proteome</keyword>
<feature type="region of interest" description="Disordered" evidence="1">
    <location>
        <begin position="81"/>
        <end position="100"/>
    </location>
</feature>
<accession>A0A6A6YJE2</accession>
<evidence type="ECO:0000313" key="3">
    <source>
        <dbReference type="Proteomes" id="UP000504636"/>
    </source>
</evidence>
<protein>
    <submittedName>
        <fullName evidence="2 4">Uncharacterized protein</fullName>
    </submittedName>
</protein>
<sequence>MISHKYRKSKRSKSTELGDQQHSNTAAILLPLYRSITGSYRQNINDVDIDVVPPAPLQVSQVRINRPMNKTQPQLQACEKVPPSREVTIEPSESTPPRDPIRTCNLLSASCEFEAHHNHSMHHTALFMHATVQPSHHSARGTPGCTDPQRQGDEPARAVLQAPLTIEDAIARRASSAAPLCRDQRGWVERMAGGPEAIVWSSRDDADVMLGSPAQSPSPLPTLAHPSTLASTSRLASRSQHVRQWVSSALLTSRYGSMVYLCFSHVSRPQPYPYAALTTQ</sequence>
<dbReference type="Proteomes" id="UP000504636">
    <property type="component" value="Unplaced"/>
</dbReference>
<feature type="region of interest" description="Disordered" evidence="1">
    <location>
        <begin position="1"/>
        <end position="20"/>
    </location>
</feature>
<evidence type="ECO:0000313" key="4">
    <source>
        <dbReference type="RefSeq" id="XP_033575039.1"/>
    </source>
</evidence>
<gene>
    <name evidence="2 4" type="ORF">BDZ99DRAFT_478574</name>
</gene>
<feature type="compositionally biased region" description="Basic residues" evidence="1">
    <location>
        <begin position="1"/>
        <end position="12"/>
    </location>
</feature>
<dbReference type="EMBL" id="MU003704">
    <property type="protein sequence ID" value="KAF2808075.1"/>
    <property type="molecule type" value="Genomic_DNA"/>
</dbReference>
<proteinExistence type="predicted"/>
<dbReference type="RefSeq" id="XP_033575039.1">
    <property type="nucleotide sequence ID" value="XM_033722178.1"/>
</dbReference>
<reference evidence="4" key="2">
    <citation type="submission" date="2020-04" db="EMBL/GenBank/DDBJ databases">
        <authorList>
            <consortium name="NCBI Genome Project"/>
        </authorList>
    </citation>
    <scope>NUCLEOTIDE SEQUENCE</scope>
    <source>
        <strain evidence="4">CBS 304.34</strain>
    </source>
</reference>
<reference evidence="2 4" key="1">
    <citation type="journal article" date="2020" name="Stud. Mycol.">
        <title>101 Dothideomycetes genomes: a test case for predicting lifestyles and emergence of pathogens.</title>
        <authorList>
            <person name="Haridas S."/>
            <person name="Albert R."/>
            <person name="Binder M."/>
            <person name="Bloem J."/>
            <person name="Labutti K."/>
            <person name="Salamov A."/>
            <person name="Andreopoulos B."/>
            <person name="Baker S."/>
            <person name="Barry K."/>
            <person name="Bills G."/>
            <person name="Bluhm B."/>
            <person name="Cannon C."/>
            <person name="Castanera R."/>
            <person name="Culley D."/>
            <person name="Daum C."/>
            <person name="Ezra D."/>
            <person name="Gonzalez J."/>
            <person name="Henrissat B."/>
            <person name="Kuo A."/>
            <person name="Liang C."/>
            <person name="Lipzen A."/>
            <person name="Lutzoni F."/>
            <person name="Magnuson J."/>
            <person name="Mondo S."/>
            <person name="Nolan M."/>
            <person name="Ohm R."/>
            <person name="Pangilinan J."/>
            <person name="Park H.-J."/>
            <person name="Ramirez L."/>
            <person name="Alfaro M."/>
            <person name="Sun H."/>
            <person name="Tritt A."/>
            <person name="Yoshinaga Y."/>
            <person name="Zwiers L.-H."/>
            <person name="Turgeon B."/>
            <person name="Goodwin S."/>
            <person name="Spatafora J."/>
            <person name="Crous P."/>
            <person name="Grigoriev I."/>
        </authorList>
    </citation>
    <scope>NUCLEOTIDE SEQUENCE</scope>
    <source>
        <strain evidence="2 4">CBS 304.34</strain>
    </source>
</reference>
<dbReference type="GeneID" id="54463071"/>
<reference evidence="4" key="3">
    <citation type="submission" date="2025-04" db="UniProtKB">
        <authorList>
            <consortium name="RefSeq"/>
        </authorList>
    </citation>
    <scope>IDENTIFICATION</scope>
    <source>
        <strain evidence="4">CBS 304.34</strain>
    </source>
</reference>
<evidence type="ECO:0000313" key="2">
    <source>
        <dbReference type="EMBL" id="KAF2808075.1"/>
    </source>
</evidence>
<evidence type="ECO:0000256" key="1">
    <source>
        <dbReference type="SAM" id="MobiDB-lite"/>
    </source>
</evidence>
<name>A0A6A6YJE2_9PEZI</name>
<organism evidence="2">
    <name type="scientific">Mytilinidion resinicola</name>
    <dbReference type="NCBI Taxonomy" id="574789"/>
    <lineage>
        <taxon>Eukaryota</taxon>
        <taxon>Fungi</taxon>
        <taxon>Dikarya</taxon>
        <taxon>Ascomycota</taxon>
        <taxon>Pezizomycotina</taxon>
        <taxon>Dothideomycetes</taxon>
        <taxon>Pleosporomycetidae</taxon>
        <taxon>Mytilinidiales</taxon>
        <taxon>Mytilinidiaceae</taxon>
        <taxon>Mytilinidion</taxon>
    </lineage>
</organism>
<dbReference type="AlphaFoldDB" id="A0A6A6YJE2"/>